<dbReference type="Proteomes" id="UP000245711">
    <property type="component" value="Plasmid pRB98"/>
</dbReference>
<feature type="transmembrane region" description="Helical" evidence="1">
    <location>
        <begin position="95"/>
        <end position="115"/>
    </location>
</feature>
<dbReference type="KEGG" id="roz:CBI38_33960"/>
<name>A0A2S2C6C4_9NOCA</name>
<feature type="transmembrane region" description="Helical" evidence="1">
    <location>
        <begin position="25"/>
        <end position="45"/>
    </location>
</feature>
<feature type="transmembrane region" description="Helical" evidence="1">
    <location>
        <begin position="216"/>
        <end position="237"/>
    </location>
</feature>
<feature type="transmembrane region" description="Helical" evidence="1">
    <location>
        <begin position="174"/>
        <end position="196"/>
    </location>
</feature>
<keyword evidence="3" id="KW-1185">Reference proteome</keyword>
<dbReference type="EMBL" id="CP021355">
    <property type="protein sequence ID" value="AWK76415.1"/>
    <property type="molecule type" value="Genomic_DNA"/>
</dbReference>
<sequence length="360" mass="39092">MITALAAALLGVAAATRLHRWWFSRSWTLAGAALILACMSLHMMLNIQPIEEFVQSSLGAGMPGALKMLLVYGICIGTATVFTDVTSKAGQRTKLIRLHVALSLFTAAISFVFFFKTPWPANVDNRTFDNEYAFLPGYAEGLILAMAYPFLLCLMVTVVTIVQADRHTVTGRGLLLICPGAAILTAYAALRIGYLVATRYGLMEPTPTPFAISRTLALTGVLLIAAGVLTALAMNWIGARAALKQFSDLRAELLTRWPNAERESKRGSSAAEQVDDRAAELLDALSLEVDHSGMPPGEPLPQPLAVDAITEWLVTGRLPDRLGYNSFFLDPGTTDTMWACMLGNAYRIAHADKREMALEQ</sequence>
<keyword evidence="1" id="KW-1133">Transmembrane helix</keyword>
<dbReference type="RefSeq" id="WP_109335868.1">
    <property type="nucleotide sequence ID" value="NZ_CP021355.1"/>
</dbReference>
<proteinExistence type="predicted"/>
<accession>A0A2S2C6C4</accession>
<keyword evidence="1" id="KW-0812">Transmembrane</keyword>
<keyword evidence="2" id="KW-0614">Plasmid</keyword>
<dbReference type="AlphaFoldDB" id="A0A2S2C6C4"/>
<evidence type="ECO:0000313" key="2">
    <source>
        <dbReference type="EMBL" id="AWK76415.1"/>
    </source>
</evidence>
<keyword evidence="1" id="KW-0472">Membrane</keyword>
<gene>
    <name evidence="2" type="ORF">CBI38_33960</name>
</gene>
<evidence type="ECO:0000256" key="1">
    <source>
        <dbReference type="SAM" id="Phobius"/>
    </source>
</evidence>
<geneLocation type="plasmid" evidence="3">
    <name>prb98</name>
</geneLocation>
<reference evidence="2 3" key="1">
    <citation type="submission" date="2017-05" db="EMBL/GenBank/DDBJ databases">
        <title>Isolation of Rhodococcus sp. S2-17 biodegrading of BP-3.</title>
        <authorList>
            <person name="Lee Y."/>
            <person name="Kim K.H."/>
            <person name="Chun B.H."/>
            <person name="Jung H.S."/>
            <person name="Jeon C.O."/>
        </authorList>
    </citation>
    <scope>NUCLEOTIDE SEQUENCE [LARGE SCALE GENOMIC DNA]</scope>
    <source>
        <strain evidence="2 3">S2-17</strain>
        <plasmid evidence="3">prb98</plasmid>
    </source>
</reference>
<protein>
    <submittedName>
        <fullName evidence="2">Uncharacterized protein</fullName>
    </submittedName>
</protein>
<evidence type="ECO:0000313" key="3">
    <source>
        <dbReference type="Proteomes" id="UP000245711"/>
    </source>
</evidence>
<dbReference type="OrthoDB" id="4542741at2"/>
<feature type="transmembrane region" description="Helical" evidence="1">
    <location>
        <begin position="135"/>
        <end position="162"/>
    </location>
</feature>
<organism evidence="2 3">
    <name type="scientific">Rhodococcus oxybenzonivorans</name>
    <dbReference type="NCBI Taxonomy" id="1990687"/>
    <lineage>
        <taxon>Bacteria</taxon>
        <taxon>Bacillati</taxon>
        <taxon>Actinomycetota</taxon>
        <taxon>Actinomycetes</taxon>
        <taxon>Mycobacteriales</taxon>
        <taxon>Nocardiaceae</taxon>
        <taxon>Rhodococcus</taxon>
    </lineage>
</organism>